<keyword evidence="3" id="KW-0804">Transcription</keyword>
<evidence type="ECO:0000313" key="6">
    <source>
        <dbReference type="Proteomes" id="UP000284547"/>
    </source>
</evidence>
<sequence length="96" mass="11007">MTPDQLSLVAEAFKLLGDPTRLRIVMHCLDGPKSVGDIAQNLDLSQTLVSHHLRLLRSARLLRAERQSRHIFYHISDHHISHMILDLAEHVIEEND</sequence>
<dbReference type="NCBIfam" id="NF033788">
    <property type="entry name" value="HTH_metalloreg"/>
    <property type="match status" value="1"/>
</dbReference>
<dbReference type="Pfam" id="PF01022">
    <property type="entry name" value="HTH_5"/>
    <property type="match status" value="1"/>
</dbReference>
<dbReference type="SUPFAM" id="SSF46785">
    <property type="entry name" value="Winged helix' DNA-binding domain"/>
    <property type="match status" value="1"/>
</dbReference>
<dbReference type="CDD" id="cd00090">
    <property type="entry name" value="HTH_ARSR"/>
    <property type="match status" value="1"/>
</dbReference>
<dbReference type="AlphaFoldDB" id="A0A411Z4M4"/>
<keyword evidence="6" id="KW-1185">Reference proteome</keyword>
<proteinExistence type="predicted"/>
<dbReference type="PANTHER" id="PTHR43132">
    <property type="entry name" value="ARSENICAL RESISTANCE OPERON REPRESSOR ARSR-RELATED"/>
    <property type="match status" value="1"/>
</dbReference>
<dbReference type="Gene3D" id="1.10.10.10">
    <property type="entry name" value="Winged helix-like DNA-binding domain superfamily/Winged helix DNA-binding domain"/>
    <property type="match status" value="1"/>
</dbReference>
<dbReference type="PROSITE" id="PS50987">
    <property type="entry name" value="HTH_ARSR_2"/>
    <property type="match status" value="1"/>
</dbReference>
<protein>
    <submittedName>
        <fullName evidence="5">ArsR family transcriptional regulator</fullName>
    </submittedName>
</protein>
<name>A0A411Z4M4_9RHOB</name>
<dbReference type="OrthoDB" id="9790747at2"/>
<dbReference type="Proteomes" id="UP000284547">
    <property type="component" value="Unassembled WGS sequence"/>
</dbReference>
<feature type="domain" description="HTH arsR-type" evidence="4">
    <location>
        <begin position="1"/>
        <end position="95"/>
    </location>
</feature>
<dbReference type="PRINTS" id="PR00778">
    <property type="entry name" value="HTHARSR"/>
</dbReference>
<evidence type="ECO:0000313" key="5">
    <source>
        <dbReference type="EMBL" id="RGP37999.1"/>
    </source>
</evidence>
<dbReference type="InterPro" id="IPR036390">
    <property type="entry name" value="WH_DNA-bd_sf"/>
</dbReference>
<dbReference type="SMART" id="SM00418">
    <property type="entry name" value="HTH_ARSR"/>
    <property type="match status" value="1"/>
</dbReference>
<gene>
    <name evidence="5" type="ORF">D1012_08240</name>
</gene>
<dbReference type="GO" id="GO:0003700">
    <property type="term" value="F:DNA-binding transcription factor activity"/>
    <property type="evidence" value="ECO:0007669"/>
    <property type="project" value="InterPro"/>
</dbReference>
<accession>A0A411Z4M4</accession>
<dbReference type="InterPro" id="IPR051011">
    <property type="entry name" value="Metal_resp_trans_reg"/>
</dbReference>
<organism evidence="5 6">
    <name type="scientific">Pseudotabrizicola alkalilacus</name>
    <dbReference type="NCBI Taxonomy" id="2305252"/>
    <lineage>
        <taxon>Bacteria</taxon>
        <taxon>Pseudomonadati</taxon>
        <taxon>Pseudomonadota</taxon>
        <taxon>Alphaproteobacteria</taxon>
        <taxon>Rhodobacterales</taxon>
        <taxon>Paracoccaceae</taxon>
        <taxon>Pseudotabrizicola</taxon>
    </lineage>
</organism>
<dbReference type="PANTHER" id="PTHR43132:SF6">
    <property type="entry name" value="HTH-TYPE TRANSCRIPTIONAL REPRESSOR CZRA"/>
    <property type="match status" value="1"/>
</dbReference>
<dbReference type="GO" id="GO:0003677">
    <property type="term" value="F:DNA binding"/>
    <property type="evidence" value="ECO:0007669"/>
    <property type="project" value="UniProtKB-KW"/>
</dbReference>
<keyword evidence="2" id="KW-0238">DNA-binding</keyword>
<reference evidence="5 6" key="1">
    <citation type="submission" date="2018-08" db="EMBL/GenBank/DDBJ databases">
        <title>Flavobacterium tibetense sp. nov., isolated from a wetland YonghuCo on Tibetan Plateau.</title>
        <authorList>
            <person name="Phurbu D."/>
            <person name="Lu H."/>
            <person name="Xing P."/>
        </authorList>
    </citation>
    <scope>NUCLEOTIDE SEQUENCE [LARGE SCALE GENOMIC DNA]</scope>
    <source>
        <strain evidence="5 6">DJC</strain>
    </source>
</reference>
<comment type="caution">
    <text evidence="5">The sequence shown here is derived from an EMBL/GenBank/DDBJ whole genome shotgun (WGS) entry which is preliminary data.</text>
</comment>
<keyword evidence="1" id="KW-0805">Transcription regulation</keyword>
<dbReference type="InterPro" id="IPR036388">
    <property type="entry name" value="WH-like_DNA-bd_sf"/>
</dbReference>
<evidence type="ECO:0000256" key="2">
    <source>
        <dbReference type="ARBA" id="ARBA00023125"/>
    </source>
</evidence>
<evidence type="ECO:0000259" key="4">
    <source>
        <dbReference type="PROSITE" id="PS50987"/>
    </source>
</evidence>
<dbReference type="EMBL" id="QWEY01000003">
    <property type="protein sequence ID" value="RGP37999.1"/>
    <property type="molecule type" value="Genomic_DNA"/>
</dbReference>
<evidence type="ECO:0000256" key="1">
    <source>
        <dbReference type="ARBA" id="ARBA00023015"/>
    </source>
</evidence>
<dbReference type="InterPro" id="IPR001845">
    <property type="entry name" value="HTH_ArsR_DNA-bd_dom"/>
</dbReference>
<dbReference type="InterPro" id="IPR011991">
    <property type="entry name" value="ArsR-like_HTH"/>
</dbReference>
<evidence type="ECO:0000256" key="3">
    <source>
        <dbReference type="ARBA" id="ARBA00023163"/>
    </source>
</evidence>